<protein>
    <recommendedName>
        <fullName evidence="2">Ice-binding protein C-terminal domain-containing protein</fullName>
    </recommendedName>
</protein>
<sequence length="195" mass="20397">MKSYLLGLSFVVAFSASVAERCEAAIVINIATSSTGANFSIAGSGTIADGQTGNIDFDDFGDVFDSLVVSDIPLNFSTPIVIEILRPGSGATFSRSYSQIFFDEQAASDDLILLADATNEFQDGDLYSVNGNVTLSGDFSGLAQGTFISTTNDSAATRFGTTTLNVTAVPEPSTLAILGMLGTGSVAFQRRRSNR</sequence>
<dbReference type="NCBIfam" id="TIGR02595">
    <property type="entry name" value="PEP_CTERM"/>
    <property type="match status" value="1"/>
</dbReference>
<keyword evidence="1" id="KW-0732">Signal</keyword>
<reference evidence="3 4" key="1">
    <citation type="submission" date="2017-06" db="EMBL/GenBank/DDBJ databases">
        <title>Description of Rhodopirellula bahusiensis sp. nov.</title>
        <authorList>
            <person name="Kizina J."/>
            <person name="Harder J."/>
        </authorList>
    </citation>
    <scope>NUCLEOTIDE SEQUENCE [LARGE SCALE GENOMIC DNA]</scope>
    <source>
        <strain evidence="3 4">SWK21</strain>
    </source>
</reference>
<evidence type="ECO:0000313" key="4">
    <source>
        <dbReference type="Proteomes" id="UP000225740"/>
    </source>
</evidence>
<dbReference type="InterPro" id="IPR013424">
    <property type="entry name" value="Ice-binding_C"/>
</dbReference>
<dbReference type="Pfam" id="PF07589">
    <property type="entry name" value="PEP-CTERM"/>
    <property type="match status" value="1"/>
</dbReference>
<dbReference type="RefSeq" id="WP_099263884.1">
    <property type="nucleotide sequence ID" value="NZ_NIZW01000034.1"/>
</dbReference>
<accession>A0A2G1VZ10</accession>
<dbReference type="Proteomes" id="UP000225740">
    <property type="component" value="Unassembled WGS sequence"/>
</dbReference>
<proteinExistence type="predicted"/>
<keyword evidence="4" id="KW-1185">Reference proteome</keyword>
<dbReference type="AlphaFoldDB" id="A0A2G1VZ10"/>
<organism evidence="3 4">
    <name type="scientific">Rhodopirellula bahusiensis</name>
    <dbReference type="NCBI Taxonomy" id="2014065"/>
    <lineage>
        <taxon>Bacteria</taxon>
        <taxon>Pseudomonadati</taxon>
        <taxon>Planctomycetota</taxon>
        <taxon>Planctomycetia</taxon>
        <taxon>Pirellulales</taxon>
        <taxon>Pirellulaceae</taxon>
        <taxon>Rhodopirellula</taxon>
    </lineage>
</organism>
<evidence type="ECO:0000313" key="3">
    <source>
        <dbReference type="EMBL" id="PHQ32013.1"/>
    </source>
</evidence>
<feature type="chain" id="PRO_5013578730" description="Ice-binding protein C-terminal domain-containing protein" evidence="1">
    <location>
        <begin position="19"/>
        <end position="195"/>
    </location>
</feature>
<evidence type="ECO:0000259" key="2">
    <source>
        <dbReference type="Pfam" id="PF07589"/>
    </source>
</evidence>
<feature type="domain" description="Ice-binding protein C-terminal" evidence="2">
    <location>
        <begin position="168"/>
        <end position="192"/>
    </location>
</feature>
<comment type="caution">
    <text evidence="3">The sequence shown here is derived from an EMBL/GenBank/DDBJ whole genome shotgun (WGS) entry which is preliminary data.</text>
</comment>
<dbReference type="OrthoDB" id="9882852at2"/>
<name>A0A2G1VZ10_9BACT</name>
<feature type="signal peptide" evidence="1">
    <location>
        <begin position="1"/>
        <end position="18"/>
    </location>
</feature>
<dbReference type="EMBL" id="NIZW01000034">
    <property type="protein sequence ID" value="PHQ32013.1"/>
    <property type="molecule type" value="Genomic_DNA"/>
</dbReference>
<dbReference type="GeneID" id="90611716"/>
<evidence type="ECO:0000256" key="1">
    <source>
        <dbReference type="SAM" id="SignalP"/>
    </source>
</evidence>
<gene>
    <name evidence="3" type="ORF">CEE69_28005</name>
</gene>